<keyword evidence="6" id="KW-0653">Protein transport</keyword>
<dbReference type="EMBL" id="PJNW01000005">
    <property type="protein sequence ID" value="PKR89573.1"/>
    <property type="molecule type" value="Genomic_DNA"/>
</dbReference>
<gene>
    <name evidence="11" type="ORF">CXZ10_09385</name>
</gene>
<evidence type="ECO:0000256" key="1">
    <source>
        <dbReference type="ARBA" id="ARBA00004651"/>
    </source>
</evidence>
<keyword evidence="4 9" id="KW-0812">Transmembrane</keyword>
<feature type="domain" description="ABC transmembrane type-1" evidence="10">
    <location>
        <begin position="90"/>
        <end position="282"/>
    </location>
</feature>
<keyword evidence="7 9" id="KW-1133">Transmembrane helix</keyword>
<evidence type="ECO:0000256" key="8">
    <source>
        <dbReference type="ARBA" id="ARBA00023136"/>
    </source>
</evidence>
<accession>A0A1I4VPS8</accession>
<dbReference type="CDD" id="cd06261">
    <property type="entry name" value="TM_PBP2"/>
    <property type="match status" value="1"/>
</dbReference>
<proteinExistence type="inferred from homology"/>
<feature type="transmembrane region" description="Helical" evidence="9">
    <location>
        <begin position="129"/>
        <end position="149"/>
    </location>
</feature>
<dbReference type="Proteomes" id="UP000233491">
    <property type="component" value="Unassembled WGS sequence"/>
</dbReference>
<dbReference type="GO" id="GO:0005886">
    <property type="term" value="C:plasma membrane"/>
    <property type="evidence" value="ECO:0007669"/>
    <property type="project" value="UniProtKB-SubCell"/>
</dbReference>
<evidence type="ECO:0000256" key="2">
    <source>
        <dbReference type="ARBA" id="ARBA00022448"/>
    </source>
</evidence>
<dbReference type="Pfam" id="PF00528">
    <property type="entry name" value="BPD_transp_1"/>
    <property type="match status" value="1"/>
</dbReference>
<name>A0A1I4VPS8_9HYPH</name>
<evidence type="ECO:0000256" key="5">
    <source>
        <dbReference type="ARBA" id="ARBA00022856"/>
    </source>
</evidence>
<dbReference type="InterPro" id="IPR000515">
    <property type="entry name" value="MetI-like"/>
</dbReference>
<comment type="caution">
    <text evidence="11">The sequence shown here is derived from an EMBL/GenBank/DDBJ whole genome shotgun (WGS) entry which is preliminary data.</text>
</comment>
<keyword evidence="3" id="KW-1003">Cell membrane</keyword>
<reference evidence="11 12" key="1">
    <citation type="submission" date="2017-12" db="EMBL/GenBank/DDBJ databases">
        <title>Anaerobic carbon monoxide metabolism by Pleomorphomonas carboxyditropha sp. nov., a new mesophilic hydrogenogenic carboxidotroph.</title>
        <authorList>
            <person name="Esquivel-Elizondo S."/>
            <person name="Krajmalnik-Brown R."/>
        </authorList>
    </citation>
    <scope>NUCLEOTIDE SEQUENCE [LARGE SCALE GENOMIC DNA]</scope>
    <source>
        <strain evidence="11 12">R5-392</strain>
    </source>
</reference>
<feature type="transmembrane region" description="Helical" evidence="9">
    <location>
        <begin position="211"/>
        <end position="233"/>
    </location>
</feature>
<keyword evidence="12" id="KW-1185">Reference proteome</keyword>
<evidence type="ECO:0000259" key="10">
    <source>
        <dbReference type="PROSITE" id="PS50928"/>
    </source>
</evidence>
<dbReference type="InterPro" id="IPR035906">
    <property type="entry name" value="MetI-like_sf"/>
</dbReference>
<evidence type="ECO:0000313" key="11">
    <source>
        <dbReference type="EMBL" id="PKR89573.1"/>
    </source>
</evidence>
<protein>
    <submittedName>
        <fullName evidence="11">ABC transporter permease</fullName>
    </submittedName>
</protein>
<dbReference type="GO" id="GO:0071916">
    <property type="term" value="F:dipeptide transmembrane transporter activity"/>
    <property type="evidence" value="ECO:0007669"/>
    <property type="project" value="TreeGrafter"/>
</dbReference>
<evidence type="ECO:0000256" key="9">
    <source>
        <dbReference type="RuleBase" id="RU363032"/>
    </source>
</evidence>
<evidence type="ECO:0000256" key="7">
    <source>
        <dbReference type="ARBA" id="ARBA00022989"/>
    </source>
</evidence>
<dbReference type="InterPro" id="IPR050366">
    <property type="entry name" value="BP-dependent_transpt_permease"/>
</dbReference>
<dbReference type="GO" id="GO:0015031">
    <property type="term" value="P:protein transport"/>
    <property type="evidence" value="ECO:0007669"/>
    <property type="project" value="UniProtKB-KW"/>
</dbReference>
<dbReference type="AlphaFoldDB" id="A0A1I4VPS8"/>
<comment type="subcellular location">
    <subcellularLocation>
        <location evidence="1 9">Cell membrane</location>
        <topology evidence="1 9">Multi-pass membrane protein</topology>
    </subcellularLocation>
</comment>
<evidence type="ECO:0000313" key="12">
    <source>
        <dbReference type="Proteomes" id="UP000233491"/>
    </source>
</evidence>
<feature type="transmembrane region" description="Helical" evidence="9">
    <location>
        <begin position="31"/>
        <end position="52"/>
    </location>
</feature>
<dbReference type="OrthoDB" id="9805884at2"/>
<dbReference type="RefSeq" id="WP_101288881.1">
    <property type="nucleotide sequence ID" value="NZ_FOUQ01000012.1"/>
</dbReference>
<evidence type="ECO:0000256" key="4">
    <source>
        <dbReference type="ARBA" id="ARBA00022692"/>
    </source>
</evidence>
<sequence>MTSTASSAPASPAPKTGRNEVLYFAFRNTKLVIGACVFTLFLLGAIFGPMLATHEPLTFDAPPGLPPSADYWFGTTLFGQDVFSQFVHGLRSSFIVGALGGITAAVIGMLVGFFAGYRGGLVDEVLNMLTNVVLVIPTFAVLLVVAAYLSVRGLGTEAMFIGLTSWPWAARAIRAQTFSLTSRDFVGMARLNGESTFRIIFGEIAPNMSSYLVMTFILLFGGAILTAATLDFIGLGPTDSISLGLMMNYSVMNAALQLGMWWWFVPPGLAITSIVGSLYVMNVGLDEVFNPKLRAL</sequence>
<keyword evidence="2 9" id="KW-0813">Transport</keyword>
<dbReference type="PANTHER" id="PTHR43386:SF1">
    <property type="entry name" value="D,D-DIPEPTIDE TRANSPORT SYSTEM PERMEASE PROTEIN DDPC-RELATED"/>
    <property type="match status" value="1"/>
</dbReference>
<dbReference type="SUPFAM" id="SSF161098">
    <property type="entry name" value="MetI-like"/>
    <property type="match status" value="1"/>
</dbReference>
<keyword evidence="8 9" id="KW-0472">Membrane</keyword>
<dbReference type="PROSITE" id="PS50928">
    <property type="entry name" value="ABC_TM1"/>
    <property type="match status" value="1"/>
</dbReference>
<dbReference type="Gene3D" id="1.10.3720.10">
    <property type="entry name" value="MetI-like"/>
    <property type="match status" value="1"/>
</dbReference>
<feature type="transmembrane region" description="Helical" evidence="9">
    <location>
        <begin position="94"/>
        <end position="117"/>
    </location>
</feature>
<evidence type="ECO:0000256" key="6">
    <source>
        <dbReference type="ARBA" id="ARBA00022927"/>
    </source>
</evidence>
<organism evidence="11 12">
    <name type="scientific">Pleomorphomonas diazotrophica</name>
    <dbReference type="NCBI Taxonomy" id="1166257"/>
    <lineage>
        <taxon>Bacteria</taxon>
        <taxon>Pseudomonadati</taxon>
        <taxon>Pseudomonadota</taxon>
        <taxon>Alphaproteobacteria</taxon>
        <taxon>Hyphomicrobiales</taxon>
        <taxon>Pleomorphomonadaceae</taxon>
        <taxon>Pleomorphomonas</taxon>
    </lineage>
</organism>
<dbReference type="PANTHER" id="PTHR43386">
    <property type="entry name" value="OLIGOPEPTIDE TRANSPORT SYSTEM PERMEASE PROTEIN APPC"/>
    <property type="match status" value="1"/>
</dbReference>
<comment type="similarity">
    <text evidence="9">Belongs to the binding-protein-dependent transport system permease family.</text>
</comment>
<evidence type="ECO:0000256" key="3">
    <source>
        <dbReference type="ARBA" id="ARBA00022475"/>
    </source>
</evidence>
<keyword evidence="5" id="KW-0571">Peptide transport</keyword>